<evidence type="ECO:0000313" key="1">
    <source>
        <dbReference type="EMBL" id="PMD34303.1"/>
    </source>
</evidence>
<gene>
    <name evidence="1" type="ORF">L207DRAFT_547542</name>
</gene>
<keyword evidence="2" id="KW-1185">Reference proteome</keyword>
<dbReference type="PANTHER" id="PTHR37981:SF1">
    <property type="entry name" value="SGNH HYDROLASE-TYPE ESTERASE DOMAIN-CONTAINING PROTEIN"/>
    <property type="match status" value="1"/>
</dbReference>
<reference evidence="1 2" key="1">
    <citation type="submission" date="2016-04" db="EMBL/GenBank/DDBJ databases">
        <title>A degradative enzymes factory behind the ericoid mycorrhizal symbiosis.</title>
        <authorList>
            <consortium name="DOE Joint Genome Institute"/>
            <person name="Martino E."/>
            <person name="Morin E."/>
            <person name="Grelet G."/>
            <person name="Kuo A."/>
            <person name="Kohler A."/>
            <person name="Daghino S."/>
            <person name="Barry K."/>
            <person name="Choi C."/>
            <person name="Cichocki N."/>
            <person name="Clum A."/>
            <person name="Copeland A."/>
            <person name="Hainaut M."/>
            <person name="Haridas S."/>
            <person name="Labutti K."/>
            <person name="Lindquist E."/>
            <person name="Lipzen A."/>
            <person name="Khouja H.-R."/>
            <person name="Murat C."/>
            <person name="Ohm R."/>
            <person name="Olson A."/>
            <person name="Spatafora J."/>
            <person name="Veneault-Fourrey C."/>
            <person name="Henrissat B."/>
            <person name="Grigoriev I."/>
            <person name="Martin F."/>
            <person name="Perotto S."/>
        </authorList>
    </citation>
    <scope>NUCLEOTIDE SEQUENCE [LARGE SCALE GENOMIC DNA]</scope>
    <source>
        <strain evidence="1 2">F</strain>
    </source>
</reference>
<evidence type="ECO:0000313" key="2">
    <source>
        <dbReference type="Proteomes" id="UP000235786"/>
    </source>
</evidence>
<dbReference type="SUPFAM" id="SSF52266">
    <property type="entry name" value="SGNH hydrolase"/>
    <property type="match status" value="1"/>
</dbReference>
<organism evidence="1 2">
    <name type="scientific">Hyaloscypha variabilis (strain UAMH 11265 / GT02V1 / F)</name>
    <name type="common">Meliniomyces variabilis</name>
    <dbReference type="NCBI Taxonomy" id="1149755"/>
    <lineage>
        <taxon>Eukaryota</taxon>
        <taxon>Fungi</taxon>
        <taxon>Dikarya</taxon>
        <taxon>Ascomycota</taxon>
        <taxon>Pezizomycotina</taxon>
        <taxon>Leotiomycetes</taxon>
        <taxon>Helotiales</taxon>
        <taxon>Hyaloscyphaceae</taxon>
        <taxon>Hyaloscypha</taxon>
        <taxon>Hyaloscypha variabilis</taxon>
    </lineage>
</organism>
<dbReference type="Gene3D" id="3.40.50.1110">
    <property type="entry name" value="SGNH hydrolase"/>
    <property type="match status" value="1"/>
</dbReference>
<sequence>MTEKAGQPDIVWGMFGGNNAFFGAIARACIYQPISPEHPFGWGLPWDEDPTGTGLCKQNIKLAETYLGQPAGSGYRKDFTKALNDIVTFAQGKQALNQPFDLYVSSYVQFFDNTTDGCDGWTFAHDRLSTGKPKLVKGLRTVINENVQQLNSIQADIIKNYQIPAHTPMNPNFRVHNSQPDSTFQGHRFCEQGHTFEDQYYNQDVWLWNLQYYDEKTGSEEVGVPTTTGGVEFMAAPPGLDVTQGFETVMGDDTNPAAVIPQGDDVNTQQYGFGWTARPFHPKYPGHTALANFFIQQMRNDNIPGVKPTASTAPTPPAPTLVCNGLTSNKYVTHDLIKDTISNTFCPAAVKQGPISQRYNQGTPEEVVITLTGPNGFKPSLTDCTNYLLGAITEECDTSSPPPNYKGGGTETIGNVVYSIQPQNVRQPAAKGLQYGCDSTYKVVFNEYTVWGHG</sequence>
<dbReference type="EMBL" id="KZ613954">
    <property type="protein sequence ID" value="PMD34303.1"/>
    <property type="molecule type" value="Genomic_DNA"/>
</dbReference>
<dbReference type="GO" id="GO:0016788">
    <property type="term" value="F:hydrolase activity, acting on ester bonds"/>
    <property type="evidence" value="ECO:0007669"/>
    <property type="project" value="InterPro"/>
</dbReference>
<dbReference type="AlphaFoldDB" id="A0A2J6R715"/>
<dbReference type="OrthoDB" id="3499752at2759"/>
<dbReference type="InterPro" id="IPR036514">
    <property type="entry name" value="SGNH_hydro_sf"/>
</dbReference>
<dbReference type="InterPro" id="IPR037460">
    <property type="entry name" value="SEST-like"/>
</dbReference>
<proteinExistence type="predicted"/>
<accession>A0A2J6R715</accession>
<name>A0A2J6R715_HYAVF</name>
<protein>
    <submittedName>
        <fullName evidence="1">Uncharacterized protein</fullName>
    </submittedName>
</protein>
<dbReference type="PANTHER" id="PTHR37981">
    <property type="entry name" value="LIPASE 2"/>
    <property type="match status" value="1"/>
</dbReference>
<dbReference type="Proteomes" id="UP000235786">
    <property type="component" value="Unassembled WGS sequence"/>
</dbReference>
<dbReference type="GO" id="GO:0006629">
    <property type="term" value="P:lipid metabolic process"/>
    <property type="evidence" value="ECO:0007669"/>
    <property type="project" value="TreeGrafter"/>
</dbReference>